<keyword evidence="1 3" id="KW-0413">Isomerase</keyword>
<gene>
    <name evidence="3" type="ordered locus">MmarC6_0407</name>
</gene>
<dbReference type="Gene3D" id="3.20.20.150">
    <property type="entry name" value="Divalent-metal-dependent TIM barrel enzymes"/>
    <property type="match status" value="1"/>
</dbReference>
<dbReference type="InterPro" id="IPR050417">
    <property type="entry name" value="Sugar_Epim/Isomerase"/>
</dbReference>
<evidence type="ECO:0000259" key="2">
    <source>
        <dbReference type="Pfam" id="PF01261"/>
    </source>
</evidence>
<organism evidence="3">
    <name type="scientific">Methanococcus maripaludis (strain C6 / ATCC BAA-1332)</name>
    <dbReference type="NCBI Taxonomy" id="444158"/>
    <lineage>
        <taxon>Archaea</taxon>
        <taxon>Methanobacteriati</taxon>
        <taxon>Methanobacteriota</taxon>
        <taxon>Methanomada group</taxon>
        <taxon>Methanococci</taxon>
        <taxon>Methanococcales</taxon>
        <taxon>Methanococcaceae</taxon>
        <taxon>Methanococcus</taxon>
    </lineage>
</organism>
<dbReference type="STRING" id="444158.MmarC6_0407"/>
<dbReference type="AlphaFoldDB" id="A9A740"/>
<dbReference type="Pfam" id="PF01261">
    <property type="entry name" value="AP_endonuc_2"/>
    <property type="match status" value="1"/>
</dbReference>
<dbReference type="GO" id="GO:0016853">
    <property type="term" value="F:isomerase activity"/>
    <property type="evidence" value="ECO:0007669"/>
    <property type="project" value="UniProtKB-KW"/>
</dbReference>
<sequence length="262" mass="31039">MYKLINISNYTGELEKFQHNHKNMEDFLKRNNLDGFELLQFGPWNEGEIPKKLIKGFHLRFYPTWIDFYRGDMDKLLSKIYSEENIITLYGGTSKDVIIDYYRQELKTAKETGAEYVVMHVCHVDLEDSLTYEVNYTDEEVIDEAINLLNEVFNGEEDYEFYLLLENLWWPGLKLKNKDNMRRLVDKINYKKVGFVLDTGHMLNTNLELKGKNEAIEYIFETIENLGEMKDYIFGMHLNYSLSGSYVKEFIKNPKIPKKTPN</sequence>
<evidence type="ECO:0000256" key="1">
    <source>
        <dbReference type="ARBA" id="ARBA00023235"/>
    </source>
</evidence>
<proteinExistence type="predicted"/>
<feature type="domain" description="Xylose isomerase-like TIM barrel" evidence="2">
    <location>
        <begin position="98"/>
        <end position="240"/>
    </location>
</feature>
<dbReference type="SUPFAM" id="SSF51658">
    <property type="entry name" value="Xylose isomerase-like"/>
    <property type="match status" value="1"/>
</dbReference>
<dbReference type="InterPro" id="IPR013022">
    <property type="entry name" value="Xyl_isomerase-like_TIM-brl"/>
</dbReference>
<protein>
    <submittedName>
        <fullName evidence="3">Xylose isomerase domain protein TIM barrel</fullName>
    </submittedName>
</protein>
<dbReference type="PANTHER" id="PTHR43489:SF7">
    <property type="entry name" value="3-DEHYDRO-D-GULOSIDE 4-EPIMERASE-RELATED"/>
    <property type="match status" value="1"/>
</dbReference>
<name>A9A740_METM6</name>
<reference evidence="3" key="1">
    <citation type="submission" date="2007-10" db="EMBL/GenBank/DDBJ databases">
        <title>Complete sequence of Methanococcus maripaludis C6.</title>
        <authorList>
            <consortium name="US DOE Joint Genome Institute"/>
            <person name="Copeland A."/>
            <person name="Lucas S."/>
            <person name="Lapidus A."/>
            <person name="Barry K."/>
            <person name="Glavina del Rio T."/>
            <person name="Dalin E."/>
            <person name="Tice H."/>
            <person name="Pitluck S."/>
            <person name="Clum A."/>
            <person name="Schmutz J."/>
            <person name="Larimer F."/>
            <person name="Land M."/>
            <person name="Hauser L."/>
            <person name="Kyrpides N."/>
            <person name="Mikhailova N."/>
            <person name="Sieprawska-Lupa M."/>
            <person name="Whitman W.B."/>
            <person name="Richardson P."/>
        </authorList>
    </citation>
    <scope>NUCLEOTIDE SEQUENCE [LARGE SCALE GENOMIC DNA]</scope>
    <source>
        <strain evidence="3">C6</strain>
    </source>
</reference>
<evidence type="ECO:0000313" key="3">
    <source>
        <dbReference type="EMBL" id="ABX01227.1"/>
    </source>
</evidence>
<dbReference type="HOGENOM" id="CLU_046677_0_0_2"/>
<dbReference type="PANTHER" id="PTHR43489">
    <property type="entry name" value="ISOMERASE"/>
    <property type="match status" value="1"/>
</dbReference>
<dbReference type="OrthoDB" id="53092at2157"/>
<accession>A9A740</accession>
<dbReference type="KEGG" id="mmx:MmarC6_0407"/>
<dbReference type="eggNOG" id="arCOG01895">
    <property type="taxonomic scope" value="Archaea"/>
</dbReference>
<dbReference type="EMBL" id="CP000867">
    <property type="protein sequence ID" value="ABX01227.1"/>
    <property type="molecule type" value="Genomic_DNA"/>
</dbReference>
<dbReference type="InterPro" id="IPR036237">
    <property type="entry name" value="Xyl_isomerase-like_sf"/>
</dbReference>